<dbReference type="PANTHER" id="PTHR30313">
    <property type="entry name" value="DNA PRIMASE"/>
    <property type="match status" value="1"/>
</dbReference>
<reference evidence="16 17" key="1">
    <citation type="journal article" date="2014" name="Mol. Ecol.">
        <title>Evolution of Synechococcus.</title>
        <authorList>
            <person name="Dvorak P."/>
            <person name="Casamatta D."/>
            <person name="Hasler P."/>
            <person name="Poulickova A."/>
            <person name="Ondrej V."/>
            <person name="Sanges R."/>
        </authorList>
    </citation>
    <scope>NUCLEOTIDE SEQUENCE [LARGE SCALE GENOMIC DNA]</scope>
    <source>
        <strain evidence="16 17">CAUP A 1101</strain>
    </source>
</reference>
<dbReference type="InterPro" id="IPR019475">
    <property type="entry name" value="DNA_primase_DnaB-bd"/>
</dbReference>
<comment type="cofactor">
    <cofactor evidence="12 13 14">
        <name>Zn(2+)</name>
        <dbReference type="ChEBI" id="CHEBI:29105"/>
    </cofactor>
    <text evidence="12 13 14">Binds 1 zinc ion per monomer.</text>
</comment>
<evidence type="ECO:0000256" key="5">
    <source>
        <dbReference type="ARBA" id="ARBA00022705"/>
    </source>
</evidence>
<dbReference type="InterPro" id="IPR034151">
    <property type="entry name" value="TOPRIM_DnaG_bac"/>
</dbReference>
<evidence type="ECO:0000256" key="9">
    <source>
        <dbReference type="ARBA" id="ARBA00022842"/>
    </source>
</evidence>
<dbReference type="GO" id="GO:0005737">
    <property type="term" value="C:cytoplasm"/>
    <property type="evidence" value="ECO:0007669"/>
    <property type="project" value="TreeGrafter"/>
</dbReference>
<comment type="similarity">
    <text evidence="12 13">Belongs to the DnaG primase family.</text>
</comment>
<dbReference type="GO" id="GO:1990077">
    <property type="term" value="C:primosome complex"/>
    <property type="evidence" value="ECO:0007669"/>
    <property type="project" value="UniProtKB-KW"/>
</dbReference>
<dbReference type="GO" id="GO:0003677">
    <property type="term" value="F:DNA binding"/>
    <property type="evidence" value="ECO:0007669"/>
    <property type="project" value="UniProtKB-KW"/>
</dbReference>
<keyword evidence="9" id="KW-0460">Magnesium</keyword>
<evidence type="ECO:0000256" key="10">
    <source>
        <dbReference type="ARBA" id="ARBA00023125"/>
    </source>
</evidence>
<dbReference type="Gene3D" id="3.90.580.10">
    <property type="entry name" value="Zinc finger, CHC2-type domain"/>
    <property type="match status" value="1"/>
</dbReference>
<evidence type="ECO:0000259" key="15">
    <source>
        <dbReference type="PROSITE" id="PS50880"/>
    </source>
</evidence>
<evidence type="ECO:0000256" key="4">
    <source>
        <dbReference type="ARBA" id="ARBA00022695"/>
    </source>
</evidence>
<comment type="function">
    <text evidence="12 13">RNA polymerase that catalyzes the synthesis of short RNA molecules used as primers for DNA polymerase during DNA replication.</text>
</comment>
<dbReference type="FunFam" id="3.90.980.10:FF:000001">
    <property type="entry name" value="DNA primase"/>
    <property type="match status" value="1"/>
</dbReference>
<sequence length="693" mass="79415">MDTPRLHPDTIEQVKQRLDIVDIVSEHVVLRKQGKDFVGLCPFHDDKSPSFSVSPGKQFYYCFSCGAGGNAIKFLMELNKRSFSDVVLDLARRYQVPVQTLEPEQRQEFQRQLSVREQLYEILSLTARFFEHALRQSQGKAAWEYLVTTRRLSQETIQQFQLGYAPAGWDTLFGYLVQQKHYPVDRVEQAGLILPRNTGNGYYDRFRDRLIIPIHDLQGRVIGFAGRTLTNEQPKYLNSPETELFDKGKTLFALDKAKGAIAKQDQVVVVEGYFDVIALHSAGMTNVVAAMGTALSLTQVRQLLRYTESKRIVLNFDADAAGTKAATRAIGEVEDLAYRGEVQLRVLNLPEGKDPDEYLKSHRSDEYCELVEQAPLWLNWQIHQILGGRDLSQADQFQHCVKEIVQLLGKLPNAPLRTHYIRYCSELLSQGEAQIVRQLEADLRTQVRGQRWHGQSQKLEKPSDLTLREAAEAQLLSIYIHCPPYRLQLRQTLKQRDLWEGGFGLSHHRFLWQQITSLEAQQLGFADAMDVDAALESIDPLQDPLTEIQLLPVLQDCLTDYPQEMGRVLHILQLNEKSRLDICRPALDIRVATACLERINCEKRCRYVLKRWSELSIQSVTQALGQLLEQGITDVEDADDPQVEQLYQQLNAEAIRFQTLFYNERRYLQALDQQRCVTATDLLQTPLVDYLVA</sequence>
<keyword evidence="4 12" id="KW-0548">Nucleotidyltransferase</keyword>
<keyword evidence="2 12" id="KW-0639">Primosome</keyword>
<name>A0A098TGJ2_9CYAN</name>
<dbReference type="InterPro" id="IPR050219">
    <property type="entry name" value="DnaG_primase"/>
</dbReference>
<dbReference type="Gene3D" id="3.90.980.10">
    <property type="entry name" value="DNA primase, catalytic core, N-terminal domain"/>
    <property type="match status" value="1"/>
</dbReference>
<dbReference type="AlphaFoldDB" id="A0A098TGJ2"/>
<dbReference type="InterPro" id="IPR037068">
    <property type="entry name" value="DNA_primase_core_N_sf"/>
</dbReference>
<dbReference type="PIRSF" id="PIRSF002811">
    <property type="entry name" value="DnaG"/>
    <property type="match status" value="1"/>
</dbReference>
<dbReference type="NCBIfam" id="TIGR01391">
    <property type="entry name" value="dnaG"/>
    <property type="match status" value="1"/>
</dbReference>
<dbReference type="OrthoDB" id="9803773at2"/>
<dbReference type="Gene3D" id="3.40.1360.10">
    <property type="match status" value="1"/>
</dbReference>
<dbReference type="GO" id="GO:0000428">
    <property type="term" value="C:DNA-directed RNA polymerase complex"/>
    <property type="evidence" value="ECO:0007669"/>
    <property type="project" value="UniProtKB-KW"/>
</dbReference>
<dbReference type="GO" id="GO:0003899">
    <property type="term" value="F:DNA-directed RNA polymerase activity"/>
    <property type="evidence" value="ECO:0007669"/>
    <property type="project" value="UniProtKB-UniRule"/>
</dbReference>
<dbReference type="Pfam" id="PF10410">
    <property type="entry name" value="DnaB_bind"/>
    <property type="match status" value="1"/>
</dbReference>
<evidence type="ECO:0000256" key="6">
    <source>
        <dbReference type="ARBA" id="ARBA00022723"/>
    </source>
</evidence>
<comment type="caution">
    <text evidence="16">The sequence shown here is derived from an EMBL/GenBank/DDBJ whole genome shotgun (WGS) entry which is preliminary data.</text>
</comment>
<dbReference type="InterPro" id="IPR036977">
    <property type="entry name" value="DNA_primase_Znf_CHC2"/>
</dbReference>
<dbReference type="GO" id="GO:0008270">
    <property type="term" value="F:zinc ion binding"/>
    <property type="evidence" value="ECO:0007669"/>
    <property type="project" value="UniProtKB-UniRule"/>
</dbReference>
<keyword evidence="11 12" id="KW-0804">Transcription</keyword>
<keyword evidence="17" id="KW-1185">Reference proteome</keyword>
<dbReference type="EC" id="2.7.7.101" evidence="12"/>
<keyword evidence="5 12" id="KW-0235">DNA replication</keyword>
<evidence type="ECO:0000313" key="16">
    <source>
        <dbReference type="EMBL" id="KGF71700.1"/>
    </source>
</evidence>
<gene>
    <name evidence="12" type="primary">dnaG</name>
    <name evidence="16" type="ORF">DO97_16125</name>
</gene>
<keyword evidence="3 12" id="KW-0808">Transferase</keyword>
<dbReference type="Proteomes" id="UP000030170">
    <property type="component" value="Unassembled WGS sequence"/>
</dbReference>
<evidence type="ECO:0000256" key="2">
    <source>
        <dbReference type="ARBA" id="ARBA00022515"/>
    </source>
</evidence>
<comment type="subunit">
    <text evidence="12">Monomer. Interacts with DnaB.</text>
</comment>
<dbReference type="RefSeq" id="WP_036536054.1">
    <property type="nucleotide sequence ID" value="NZ_JJML01000055.1"/>
</dbReference>
<keyword evidence="7 12" id="KW-0863">Zinc-finger</keyword>
<dbReference type="FunFam" id="3.90.580.10:FF:000001">
    <property type="entry name" value="DNA primase"/>
    <property type="match status" value="1"/>
</dbReference>
<proteinExistence type="inferred from homology"/>
<dbReference type="SUPFAM" id="SSF56731">
    <property type="entry name" value="DNA primase core"/>
    <property type="match status" value="1"/>
</dbReference>
<dbReference type="InterPro" id="IPR013264">
    <property type="entry name" value="DNAG_N"/>
</dbReference>
<organism evidence="16 17">
    <name type="scientific">Neosynechococcus sphagnicola sy1</name>
    <dbReference type="NCBI Taxonomy" id="1497020"/>
    <lineage>
        <taxon>Bacteria</taxon>
        <taxon>Bacillati</taxon>
        <taxon>Cyanobacteriota</taxon>
        <taxon>Cyanophyceae</taxon>
        <taxon>Neosynechococcales</taxon>
        <taxon>Neosynechococcaceae</taxon>
        <taxon>Neosynechococcus</taxon>
    </lineage>
</organism>
<evidence type="ECO:0000256" key="11">
    <source>
        <dbReference type="ARBA" id="ARBA00023163"/>
    </source>
</evidence>
<dbReference type="PROSITE" id="PS50880">
    <property type="entry name" value="TOPRIM"/>
    <property type="match status" value="1"/>
</dbReference>
<keyword evidence="10 12" id="KW-0238">DNA-binding</keyword>
<comment type="catalytic activity">
    <reaction evidence="12">
        <text>ssDNA + n NTP = ssDNA/pppN(pN)n-1 hybrid + (n-1) diphosphate.</text>
        <dbReference type="EC" id="2.7.7.101"/>
    </reaction>
</comment>
<dbReference type="Pfam" id="PF01807">
    <property type="entry name" value="Zn_ribbon_DnaG"/>
    <property type="match status" value="1"/>
</dbReference>
<evidence type="ECO:0000256" key="13">
    <source>
        <dbReference type="PIRNR" id="PIRNR002811"/>
    </source>
</evidence>
<protein>
    <recommendedName>
        <fullName evidence="12 13">DNA primase</fullName>
        <ecNumber evidence="12">2.7.7.101</ecNumber>
    </recommendedName>
</protein>
<dbReference type="CDD" id="cd03364">
    <property type="entry name" value="TOPRIM_DnaG_primases"/>
    <property type="match status" value="1"/>
</dbReference>
<dbReference type="EMBL" id="JJML01000055">
    <property type="protein sequence ID" value="KGF71700.1"/>
    <property type="molecule type" value="Genomic_DNA"/>
</dbReference>
<feature type="zinc finger region" description="CHC2-type" evidence="12 14">
    <location>
        <begin position="41"/>
        <end position="65"/>
    </location>
</feature>
<comment type="domain">
    <text evidence="12">Contains an N-terminal zinc-binding domain, a central core domain that contains the primase activity, and a C-terminal DnaB-binding domain.</text>
</comment>
<dbReference type="InterPro" id="IPR030846">
    <property type="entry name" value="DnaG_bac"/>
</dbReference>
<evidence type="ECO:0000313" key="17">
    <source>
        <dbReference type="Proteomes" id="UP000030170"/>
    </source>
</evidence>
<dbReference type="PANTHER" id="PTHR30313:SF2">
    <property type="entry name" value="DNA PRIMASE"/>
    <property type="match status" value="1"/>
</dbReference>
<dbReference type="GO" id="GO:0006269">
    <property type="term" value="P:DNA replication, synthesis of primer"/>
    <property type="evidence" value="ECO:0007669"/>
    <property type="project" value="UniProtKB-UniRule"/>
</dbReference>
<feature type="domain" description="Toprim" evidence="15">
    <location>
        <begin position="265"/>
        <end position="348"/>
    </location>
</feature>
<keyword evidence="8 12" id="KW-0862">Zinc</keyword>
<evidence type="ECO:0000256" key="12">
    <source>
        <dbReference type="HAMAP-Rule" id="MF_00974"/>
    </source>
</evidence>
<keyword evidence="6 12" id="KW-0479">Metal-binding</keyword>
<dbReference type="InterPro" id="IPR002694">
    <property type="entry name" value="Znf_CHC2"/>
</dbReference>
<dbReference type="STRING" id="1497020.DO97_16125"/>
<dbReference type="SUPFAM" id="SSF57783">
    <property type="entry name" value="Zinc beta-ribbon"/>
    <property type="match status" value="1"/>
</dbReference>
<dbReference type="HAMAP" id="MF_00974">
    <property type="entry name" value="DNA_primase_DnaG"/>
    <property type="match status" value="1"/>
</dbReference>
<dbReference type="SMART" id="SM00400">
    <property type="entry name" value="ZnF_CHCC"/>
    <property type="match status" value="1"/>
</dbReference>
<accession>A0A098TGJ2</accession>
<dbReference type="InterPro" id="IPR006171">
    <property type="entry name" value="TOPRIM_dom"/>
</dbReference>
<evidence type="ECO:0000256" key="7">
    <source>
        <dbReference type="ARBA" id="ARBA00022771"/>
    </source>
</evidence>
<dbReference type="SMART" id="SM00493">
    <property type="entry name" value="TOPRIM"/>
    <property type="match status" value="1"/>
</dbReference>
<dbReference type="Pfam" id="PF08275">
    <property type="entry name" value="DNAG_N"/>
    <property type="match status" value="1"/>
</dbReference>
<keyword evidence="1 12" id="KW-0240">DNA-directed RNA polymerase</keyword>
<dbReference type="Pfam" id="PF13155">
    <property type="entry name" value="Toprim_2"/>
    <property type="match status" value="1"/>
</dbReference>
<evidence type="ECO:0000256" key="14">
    <source>
        <dbReference type="PIRSR" id="PIRSR002811-1"/>
    </source>
</evidence>
<evidence type="ECO:0000256" key="8">
    <source>
        <dbReference type="ARBA" id="ARBA00022833"/>
    </source>
</evidence>
<evidence type="ECO:0000256" key="3">
    <source>
        <dbReference type="ARBA" id="ARBA00022679"/>
    </source>
</evidence>
<dbReference type="FunFam" id="3.40.1360.10:FF:000002">
    <property type="entry name" value="DNA primase"/>
    <property type="match status" value="1"/>
</dbReference>
<dbReference type="InterPro" id="IPR006295">
    <property type="entry name" value="DNA_primase_DnaG"/>
</dbReference>
<evidence type="ECO:0000256" key="1">
    <source>
        <dbReference type="ARBA" id="ARBA00022478"/>
    </source>
</evidence>